<organism evidence="1">
    <name type="scientific">Utricularia reniformis</name>
    <dbReference type="NCBI Taxonomy" id="192314"/>
    <lineage>
        <taxon>Eukaryota</taxon>
        <taxon>Viridiplantae</taxon>
        <taxon>Streptophyta</taxon>
        <taxon>Embryophyta</taxon>
        <taxon>Tracheophyta</taxon>
        <taxon>Spermatophyta</taxon>
        <taxon>Magnoliopsida</taxon>
        <taxon>eudicotyledons</taxon>
        <taxon>Gunneridae</taxon>
        <taxon>Pentapetalae</taxon>
        <taxon>asterids</taxon>
        <taxon>lamiids</taxon>
        <taxon>Lamiales</taxon>
        <taxon>Lentibulariaceae</taxon>
        <taxon>Utricularia</taxon>
    </lineage>
</organism>
<proteinExistence type="predicted"/>
<dbReference type="EMBL" id="KY774314">
    <property type="protein sequence ID" value="ART30605.1"/>
    <property type="molecule type" value="Genomic_DNA"/>
</dbReference>
<gene>
    <name evidence="1" type="ORF">AEK19_MT0333</name>
</gene>
<geneLocation type="mitochondrion" evidence="1"/>
<dbReference type="AlphaFoldDB" id="A0A1Y0AZK3"/>
<accession>A0A1Y0AZK3</accession>
<evidence type="ECO:0000313" key="1">
    <source>
        <dbReference type="EMBL" id="ART30605.1"/>
    </source>
</evidence>
<protein>
    <submittedName>
        <fullName evidence="1">Uncharacterized protein</fullName>
    </submittedName>
</protein>
<keyword evidence="1" id="KW-0496">Mitochondrion</keyword>
<reference evidence="1" key="1">
    <citation type="submission" date="2017-03" db="EMBL/GenBank/DDBJ databases">
        <title>The mitochondrial genome of the carnivorous plant Utricularia reniformis (Lentibulariaceae): structure, comparative analysis and evolutionary landmarks.</title>
        <authorList>
            <person name="Silva S.R."/>
            <person name="Alvarenga D.O."/>
            <person name="Michael T.P."/>
            <person name="Miranda V.F.O."/>
            <person name="Varani A.M."/>
        </authorList>
    </citation>
    <scope>NUCLEOTIDE SEQUENCE</scope>
</reference>
<name>A0A1Y0AZK3_9LAMI</name>
<sequence>MVSPSLSFRRSFGWLYYNEFNSALALGQESKPTNRHLRKLFSGYSHPRAEEELQLQLSFLFLECLSLLLKVQLRHP</sequence>